<dbReference type="Proteomes" id="UP001583186">
    <property type="component" value="Unassembled WGS sequence"/>
</dbReference>
<keyword evidence="4" id="KW-1185">Reference proteome</keyword>
<evidence type="ECO:0000313" key="3">
    <source>
        <dbReference type="EMBL" id="KAL1896547.1"/>
    </source>
</evidence>
<reference evidence="3 4" key="1">
    <citation type="journal article" date="2024" name="IMA Fungus">
        <title>IMA Genome - F19 : A genome assembly and annotation guide to empower mycologists, including annotated draft genome sequences of Ceratocystis pirilliformis, Diaporthe australafricana, Fusarium ophioides, Paecilomyces lecythidis, and Sporothrix stenoceras.</title>
        <authorList>
            <person name="Aylward J."/>
            <person name="Wilson A.M."/>
            <person name="Visagie C.M."/>
            <person name="Spraker J."/>
            <person name="Barnes I."/>
            <person name="Buitendag C."/>
            <person name="Ceriani C."/>
            <person name="Del Mar Angel L."/>
            <person name="du Plessis D."/>
            <person name="Fuchs T."/>
            <person name="Gasser K."/>
            <person name="Kramer D."/>
            <person name="Li W."/>
            <person name="Munsamy K."/>
            <person name="Piso A."/>
            <person name="Price J.L."/>
            <person name="Sonnekus B."/>
            <person name="Thomas C."/>
            <person name="van der Nest A."/>
            <person name="van Dijk A."/>
            <person name="van Heerden A."/>
            <person name="van Vuuren N."/>
            <person name="Yilmaz N."/>
            <person name="Duong T.A."/>
            <person name="van der Merwe N.A."/>
            <person name="Wingfield M.J."/>
            <person name="Wingfield B.D."/>
        </authorList>
    </citation>
    <scope>NUCLEOTIDE SEQUENCE [LARGE SCALE GENOMIC DNA]</scope>
    <source>
        <strain evidence="3 4">CMW 5346</strain>
    </source>
</reference>
<feature type="region of interest" description="Disordered" evidence="1">
    <location>
        <begin position="98"/>
        <end position="137"/>
    </location>
</feature>
<sequence>MDLVATVHKQGSRGGVNFSWDEVANSNRREHYLGHSIKAPVGRWQQGRDLTWYAKDGEGGEGESGDNGNGEDTAAAARRDELRRVKEAEEEAMALALGLPPGTRLGGGPAGGSSALTGGSGTGANSIAVPAGSDETEVTETTTIAMTGMADMTEVNAVIGTDDTTTGTTNTMYVTGMNTIVVQGGEADHPASQSESESESESHETS</sequence>
<evidence type="ECO:0000313" key="4">
    <source>
        <dbReference type="Proteomes" id="UP001583186"/>
    </source>
</evidence>
<dbReference type="PANTHER" id="PTHR14580:SF0">
    <property type="entry name" value="MULTIPLE MYELOMA TUMOR-ASSOCIATED PROTEIN 2"/>
    <property type="match status" value="1"/>
</dbReference>
<dbReference type="PANTHER" id="PTHR14580">
    <property type="entry name" value="MULTIPLE MYELOMA TUMOR-ASSOCIATED PROTEIN 2 FAMILY MEMBER"/>
    <property type="match status" value="1"/>
</dbReference>
<organism evidence="3 4">
    <name type="scientific">Sporothrix stenoceras</name>
    <dbReference type="NCBI Taxonomy" id="5173"/>
    <lineage>
        <taxon>Eukaryota</taxon>
        <taxon>Fungi</taxon>
        <taxon>Dikarya</taxon>
        <taxon>Ascomycota</taxon>
        <taxon>Pezizomycotina</taxon>
        <taxon>Sordariomycetes</taxon>
        <taxon>Sordariomycetidae</taxon>
        <taxon>Ophiostomatales</taxon>
        <taxon>Ophiostomataceae</taxon>
        <taxon>Sporothrix</taxon>
    </lineage>
</organism>
<dbReference type="InterPro" id="IPR019315">
    <property type="entry name" value="MMTA2_N"/>
</dbReference>
<proteinExistence type="predicted"/>
<protein>
    <recommendedName>
        <fullName evidence="2">Multiple myeloma tumor-associated protein 2-like N-terminal domain-containing protein</fullName>
    </recommendedName>
</protein>
<feature type="region of interest" description="Disordered" evidence="1">
    <location>
        <begin position="53"/>
        <end position="73"/>
    </location>
</feature>
<evidence type="ECO:0000256" key="1">
    <source>
        <dbReference type="SAM" id="MobiDB-lite"/>
    </source>
</evidence>
<name>A0ABR3Z8R1_9PEZI</name>
<gene>
    <name evidence="3" type="ORF">Sste5346_004581</name>
</gene>
<accession>A0ABR3Z8R1</accession>
<dbReference type="EMBL" id="JAWCUI010000022">
    <property type="protein sequence ID" value="KAL1896547.1"/>
    <property type="molecule type" value="Genomic_DNA"/>
</dbReference>
<dbReference type="InterPro" id="IPR039207">
    <property type="entry name" value="MMTAG2-like"/>
</dbReference>
<dbReference type="Pfam" id="PF10159">
    <property type="entry name" value="MMtag"/>
    <property type="match status" value="1"/>
</dbReference>
<evidence type="ECO:0000259" key="2">
    <source>
        <dbReference type="Pfam" id="PF10159"/>
    </source>
</evidence>
<feature type="domain" description="Multiple myeloma tumor-associated protein 2-like N-terminal" evidence="2">
    <location>
        <begin position="11"/>
        <end position="98"/>
    </location>
</feature>
<feature type="region of interest" description="Disordered" evidence="1">
    <location>
        <begin position="182"/>
        <end position="206"/>
    </location>
</feature>
<comment type="caution">
    <text evidence="3">The sequence shown here is derived from an EMBL/GenBank/DDBJ whole genome shotgun (WGS) entry which is preliminary data.</text>
</comment>